<name>A0A9Q3H3A2_9BASI</name>
<protein>
    <submittedName>
        <fullName evidence="2">Uncharacterized protein</fullName>
    </submittedName>
</protein>
<evidence type="ECO:0000313" key="3">
    <source>
        <dbReference type="Proteomes" id="UP000765509"/>
    </source>
</evidence>
<gene>
    <name evidence="2" type="ORF">O181_029416</name>
</gene>
<proteinExistence type="predicted"/>
<dbReference type="EMBL" id="AVOT02010217">
    <property type="protein sequence ID" value="MBW0489701.1"/>
    <property type="molecule type" value="Genomic_DNA"/>
</dbReference>
<feature type="region of interest" description="Disordered" evidence="1">
    <location>
        <begin position="188"/>
        <end position="231"/>
    </location>
</feature>
<keyword evidence="3" id="KW-1185">Reference proteome</keyword>
<evidence type="ECO:0000313" key="2">
    <source>
        <dbReference type="EMBL" id="MBW0489701.1"/>
    </source>
</evidence>
<dbReference type="Proteomes" id="UP000765509">
    <property type="component" value="Unassembled WGS sequence"/>
</dbReference>
<accession>A0A9Q3H3A2</accession>
<sequence>MLADKHTRNARSLSDPSDHTARGVPAQDTLVRTLLCSTMMKLFPSGNGHWDPKQSDWNDSGQLALSLPVLICPPPLLGHHPMVTSLLEQSKVIIWPMKDGNGKRTFKLGLIVTMSCHTWDSNAKVKQNPPNPLQQYSPVLCMPCEQTLRQPTPGPSGTQWSEDLYRSKHPTFPFLILTFASSSLTLPPFVEPSQHNEPPTPGRSPTAEPPEDVSTGEPELEVAPTQSTEEPFGKSSLLALYSYQLFLTPPSTISSSSRYSLLPNHH</sequence>
<reference evidence="2" key="1">
    <citation type="submission" date="2021-03" db="EMBL/GenBank/DDBJ databases">
        <title>Draft genome sequence of rust myrtle Austropuccinia psidii MF-1, a brazilian biotype.</title>
        <authorList>
            <person name="Quecine M.C."/>
            <person name="Pachon D.M.R."/>
            <person name="Bonatelli M.L."/>
            <person name="Correr F.H."/>
            <person name="Franceschini L.M."/>
            <person name="Leite T.F."/>
            <person name="Margarido G.R.A."/>
            <person name="Almeida C.A."/>
            <person name="Ferrarezi J.A."/>
            <person name="Labate C.A."/>
        </authorList>
    </citation>
    <scope>NUCLEOTIDE SEQUENCE</scope>
    <source>
        <strain evidence="2">MF-1</strain>
    </source>
</reference>
<evidence type="ECO:0000256" key="1">
    <source>
        <dbReference type="SAM" id="MobiDB-lite"/>
    </source>
</evidence>
<comment type="caution">
    <text evidence="2">The sequence shown here is derived from an EMBL/GenBank/DDBJ whole genome shotgun (WGS) entry which is preliminary data.</text>
</comment>
<organism evidence="2 3">
    <name type="scientific">Austropuccinia psidii MF-1</name>
    <dbReference type="NCBI Taxonomy" id="1389203"/>
    <lineage>
        <taxon>Eukaryota</taxon>
        <taxon>Fungi</taxon>
        <taxon>Dikarya</taxon>
        <taxon>Basidiomycota</taxon>
        <taxon>Pucciniomycotina</taxon>
        <taxon>Pucciniomycetes</taxon>
        <taxon>Pucciniales</taxon>
        <taxon>Sphaerophragmiaceae</taxon>
        <taxon>Austropuccinia</taxon>
    </lineage>
</organism>
<dbReference type="AlphaFoldDB" id="A0A9Q3H3A2"/>
<feature type="region of interest" description="Disordered" evidence="1">
    <location>
        <begin position="1"/>
        <end position="24"/>
    </location>
</feature>